<comment type="similarity">
    <text evidence="1">Belongs to the metallo-dependent hydrolases superfamily.</text>
</comment>
<dbReference type="InterPro" id="IPR052350">
    <property type="entry name" value="Metallo-dep_Lactonases"/>
</dbReference>
<dbReference type="SUPFAM" id="SSF51556">
    <property type="entry name" value="Metallo-dependent hydrolases"/>
    <property type="match status" value="1"/>
</dbReference>
<dbReference type="InterPro" id="IPR032466">
    <property type="entry name" value="Metal_Hydrolase"/>
</dbReference>
<evidence type="ECO:0000256" key="1">
    <source>
        <dbReference type="ARBA" id="ARBA00038310"/>
    </source>
</evidence>
<name>A0A4R3J6T4_9RHOB</name>
<dbReference type="RefSeq" id="WP_132246524.1">
    <property type="nucleotide sequence ID" value="NZ_SLZU01000011.1"/>
</dbReference>
<evidence type="ECO:0000313" key="3">
    <source>
        <dbReference type="EMBL" id="TCS61558.1"/>
    </source>
</evidence>
<dbReference type="Pfam" id="PF04909">
    <property type="entry name" value="Amidohydro_2"/>
    <property type="match status" value="1"/>
</dbReference>
<dbReference type="OrthoDB" id="9787654at2"/>
<reference evidence="3 4" key="1">
    <citation type="submission" date="2019-03" db="EMBL/GenBank/DDBJ databases">
        <title>Genomic Encyclopedia of Type Strains, Phase IV (KMG-IV): sequencing the most valuable type-strain genomes for metagenomic binning, comparative biology and taxonomic classification.</title>
        <authorList>
            <person name="Goeker M."/>
        </authorList>
    </citation>
    <scope>NUCLEOTIDE SEQUENCE [LARGE SCALE GENOMIC DNA]</scope>
    <source>
        <strain evidence="3 4">DSM 104836</strain>
    </source>
</reference>
<organism evidence="3 4">
    <name type="scientific">Primorskyibacter sedentarius</name>
    <dbReference type="NCBI Taxonomy" id="745311"/>
    <lineage>
        <taxon>Bacteria</taxon>
        <taxon>Pseudomonadati</taxon>
        <taxon>Pseudomonadota</taxon>
        <taxon>Alphaproteobacteria</taxon>
        <taxon>Rhodobacterales</taxon>
        <taxon>Roseobacteraceae</taxon>
        <taxon>Primorskyibacter</taxon>
    </lineage>
</organism>
<dbReference type="GO" id="GO:0016787">
    <property type="term" value="F:hydrolase activity"/>
    <property type="evidence" value="ECO:0007669"/>
    <property type="project" value="InterPro"/>
</dbReference>
<dbReference type="PANTHER" id="PTHR43569">
    <property type="entry name" value="AMIDOHYDROLASE"/>
    <property type="match status" value="1"/>
</dbReference>
<dbReference type="AlphaFoldDB" id="A0A4R3J6T4"/>
<feature type="domain" description="Amidohydrolase-related" evidence="2">
    <location>
        <begin position="5"/>
        <end position="278"/>
    </location>
</feature>
<sequence>MRTVIDAHHHFWRIDRGVNDWITDEISGVRRDYLPEHLAPYLAHLGIDGTVLVQASETWCENAFMIAEAEASGFVKAVVGWVDLAAPEAIEQIEELARHPIVKGIRPVLQGIAEDEWILRPAVVKALSRLAPLGLRFDALIQPRHLPVIDRLAKALPDLPIVVDHAAKPVIRGGAAPSANWRDGMESLARHPQVYCKISGLVTEAGLGWRKGTLRPVSEHVIGSFGPSRVMWGSDWPVLELDGSYPQWFSCTGDLIAGRSADERADIMGGTAQRFYGIGDP</sequence>
<dbReference type="EMBL" id="SLZU01000011">
    <property type="protein sequence ID" value="TCS61558.1"/>
    <property type="molecule type" value="Genomic_DNA"/>
</dbReference>
<proteinExistence type="inferred from homology"/>
<dbReference type="Proteomes" id="UP000295696">
    <property type="component" value="Unassembled WGS sequence"/>
</dbReference>
<comment type="caution">
    <text evidence="3">The sequence shown here is derived from an EMBL/GenBank/DDBJ whole genome shotgun (WGS) entry which is preliminary data.</text>
</comment>
<keyword evidence="4" id="KW-1185">Reference proteome</keyword>
<evidence type="ECO:0000313" key="4">
    <source>
        <dbReference type="Proteomes" id="UP000295696"/>
    </source>
</evidence>
<dbReference type="Gene3D" id="3.20.20.140">
    <property type="entry name" value="Metal-dependent hydrolases"/>
    <property type="match status" value="1"/>
</dbReference>
<dbReference type="PANTHER" id="PTHR43569:SF2">
    <property type="entry name" value="AMIDOHYDROLASE-RELATED DOMAIN-CONTAINING PROTEIN"/>
    <property type="match status" value="1"/>
</dbReference>
<evidence type="ECO:0000259" key="2">
    <source>
        <dbReference type="Pfam" id="PF04909"/>
    </source>
</evidence>
<gene>
    <name evidence="3" type="ORF">EDD52_111156</name>
</gene>
<accession>A0A4R3J6T4</accession>
<dbReference type="InterPro" id="IPR006680">
    <property type="entry name" value="Amidohydro-rel"/>
</dbReference>
<protein>
    <submittedName>
        <fullName evidence="3">L-fuconolactonase</fullName>
    </submittedName>
</protein>